<comment type="catalytic activity">
    <reaction evidence="1">
        <text>Hydrolyzes the link between N-acetylmuramoyl residues and L-amino acid residues in certain cell-wall glycopeptides.</text>
        <dbReference type="EC" id="3.5.1.28"/>
    </reaction>
</comment>
<evidence type="ECO:0000313" key="7">
    <source>
        <dbReference type="Proteomes" id="UP001575622"/>
    </source>
</evidence>
<dbReference type="InterPro" id="IPR051206">
    <property type="entry name" value="NAMLAA_amidase_2"/>
</dbReference>
<reference evidence="6 7" key="1">
    <citation type="submission" date="2024-09" db="EMBL/GenBank/DDBJ databases">
        <authorList>
            <person name="Makale K.P.P."/>
            <person name="Makhzoum A."/>
            <person name="Rantong G."/>
            <person name="Rahube T.O."/>
        </authorList>
    </citation>
    <scope>NUCLEOTIDE SEQUENCE [LARGE SCALE GENOMIC DNA]</scope>
    <source>
        <strain evidence="6 7">KM_D13</strain>
    </source>
</reference>
<dbReference type="InterPro" id="IPR036505">
    <property type="entry name" value="Amidase/PGRP_sf"/>
</dbReference>
<dbReference type="CDD" id="cd06583">
    <property type="entry name" value="PGRP"/>
    <property type="match status" value="1"/>
</dbReference>
<dbReference type="PANTHER" id="PTHR30417">
    <property type="entry name" value="N-ACETYLMURAMOYL-L-ALANINE AMIDASE AMID"/>
    <property type="match status" value="1"/>
</dbReference>
<dbReference type="Pfam" id="PF01510">
    <property type="entry name" value="Amidase_2"/>
    <property type="match status" value="1"/>
</dbReference>
<dbReference type="Proteomes" id="UP001575622">
    <property type="component" value="Unassembled WGS sequence"/>
</dbReference>
<evidence type="ECO:0000256" key="3">
    <source>
        <dbReference type="ARBA" id="ARBA00022801"/>
    </source>
</evidence>
<dbReference type="SMART" id="SM00644">
    <property type="entry name" value="Ami_2"/>
    <property type="match status" value="1"/>
</dbReference>
<comment type="caution">
    <text evidence="6">The sequence shown here is derived from an EMBL/GenBank/DDBJ whole genome shotgun (WGS) entry which is preliminary data.</text>
</comment>
<keyword evidence="3 6" id="KW-0378">Hydrolase</keyword>
<keyword evidence="7" id="KW-1185">Reference proteome</keyword>
<accession>A0ABV4V8R1</accession>
<name>A0ABV4V8R1_9BACL</name>
<evidence type="ECO:0000256" key="2">
    <source>
        <dbReference type="ARBA" id="ARBA00011901"/>
    </source>
</evidence>
<dbReference type="RefSeq" id="WP_373955823.1">
    <property type="nucleotide sequence ID" value="NZ_JBHDLN010000016.1"/>
</dbReference>
<dbReference type="EC" id="3.5.1.28" evidence="2"/>
<evidence type="ECO:0000256" key="4">
    <source>
        <dbReference type="ARBA" id="ARBA00023316"/>
    </source>
</evidence>
<dbReference type="InterPro" id="IPR002502">
    <property type="entry name" value="Amidase_domain"/>
</dbReference>
<evidence type="ECO:0000256" key="1">
    <source>
        <dbReference type="ARBA" id="ARBA00001561"/>
    </source>
</evidence>
<gene>
    <name evidence="6" type="ORF">ACEU3E_26670</name>
</gene>
<sequence>MTREIIWKGNEHTNSNDRGGIVPVAIVNHISAGTMSSMDSWFRSPGNQVSSAHFGVAKDGRIHQYVKIERMAWANGITADRFPLVTAPIVKDLGINPNLYTVSIEHEGTDGDLTEEQFQASVWLHRYIRQYVRDKWGKDLPFDDYHVIGHFQIDPVRKPNCPGPKFPWSRLYKALKNEEDEDDMVIKADDWMWKQIYNILGAAYNQGKIEWQWCQKVLDRTLTPAEYTHVLAVINARAQGIDVDAENPAG</sequence>
<feature type="domain" description="N-acetylmuramoyl-L-alanine amidase" evidence="5">
    <location>
        <begin position="10"/>
        <end position="163"/>
    </location>
</feature>
<evidence type="ECO:0000313" key="6">
    <source>
        <dbReference type="EMBL" id="MFB0845776.1"/>
    </source>
</evidence>
<dbReference type="GO" id="GO:0008745">
    <property type="term" value="F:N-acetylmuramoyl-L-alanine amidase activity"/>
    <property type="evidence" value="ECO:0007669"/>
    <property type="project" value="UniProtKB-EC"/>
</dbReference>
<dbReference type="EMBL" id="JBHDLN010000016">
    <property type="protein sequence ID" value="MFB0845776.1"/>
    <property type="molecule type" value="Genomic_DNA"/>
</dbReference>
<keyword evidence="4" id="KW-0961">Cell wall biogenesis/degradation</keyword>
<dbReference type="Gene3D" id="3.40.80.10">
    <property type="entry name" value="Peptidoglycan recognition protein-like"/>
    <property type="match status" value="1"/>
</dbReference>
<evidence type="ECO:0000259" key="5">
    <source>
        <dbReference type="SMART" id="SM00644"/>
    </source>
</evidence>
<protein>
    <recommendedName>
        <fullName evidence="2">N-acetylmuramoyl-L-alanine amidase</fullName>
        <ecNumber evidence="2">3.5.1.28</ecNumber>
    </recommendedName>
</protein>
<dbReference type="SUPFAM" id="SSF55846">
    <property type="entry name" value="N-acetylmuramoyl-L-alanine amidase-like"/>
    <property type="match status" value="1"/>
</dbReference>
<dbReference type="PANTHER" id="PTHR30417:SF1">
    <property type="entry name" value="N-ACETYLMURAMOYL-L-ALANINE AMIDASE AMID"/>
    <property type="match status" value="1"/>
</dbReference>
<proteinExistence type="predicted"/>
<organism evidence="6 7">
    <name type="scientific">Paenibacillus oleatilyticus</name>
    <dbReference type="NCBI Taxonomy" id="2594886"/>
    <lineage>
        <taxon>Bacteria</taxon>
        <taxon>Bacillati</taxon>
        <taxon>Bacillota</taxon>
        <taxon>Bacilli</taxon>
        <taxon>Bacillales</taxon>
        <taxon>Paenibacillaceae</taxon>
        <taxon>Paenibacillus</taxon>
    </lineage>
</organism>